<reference evidence="4" key="1">
    <citation type="submission" date="2015-04" db="EMBL/GenBank/DDBJ databases">
        <title>Physiological reanalysis, assessment of diazotrophy, and genome sequences of multiple isolates of Streptomyces thermoautotrophicus.</title>
        <authorList>
            <person name="MacKellar D.C."/>
            <person name="Lieber L."/>
            <person name="Norman J."/>
            <person name="Bolger A."/>
            <person name="Tobin C."/>
            <person name="Murray J.W."/>
            <person name="Chang R."/>
            <person name="Ford T."/>
            <person name="Nguyen P.Q."/>
            <person name="Woodward J."/>
            <person name="Permingeat H."/>
            <person name="Joshi N.S."/>
            <person name="Silver P.A."/>
            <person name="Usadel B."/>
            <person name="Rutherford A.W."/>
            <person name="Friesen M."/>
            <person name="Prell J."/>
        </authorList>
    </citation>
    <scope>NUCLEOTIDE SEQUENCE [LARGE SCALE GENOMIC DNA]</scope>
    <source>
        <strain evidence="4">H1</strain>
    </source>
</reference>
<evidence type="ECO:0000313" key="4">
    <source>
        <dbReference type="Proteomes" id="UP000070188"/>
    </source>
</evidence>
<evidence type="ECO:0000313" key="3">
    <source>
        <dbReference type="EMBL" id="KWX02025.1"/>
    </source>
</evidence>
<organism evidence="3 4">
    <name type="scientific">Carbonactinospora thermoautotrophica</name>
    <dbReference type="NCBI Taxonomy" id="1469144"/>
    <lineage>
        <taxon>Bacteria</taxon>
        <taxon>Bacillati</taxon>
        <taxon>Actinomycetota</taxon>
        <taxon>Actinomycetes</taxon>
        <taxon>Kitasatosporales</taxon>
        <taxon>Carbonactinosporaceae</taxon>
        <taxon>Carbonactinospora</taxon>
    </lineage>
</organism>
<evidence type="ECO:0000256" key="2">
    <source>
        <dbReference type="SAM" id="Phobius"/>
    </source>
</evidence>
<keyword evidence="2" id="KW-0812">Transmembrane</keyword>
<feature type="transmembrane region" description="Helical" evidence="2">
    <location>
        <begin position="12"/>
        <end position="29"/>
    </location>
</feature>
<feature type="compositionally biased region" description="Polar residues" evidence="1">
    <location>
        <begin position="44"/>
        <end position="53"/>
    </location>
</feature>
<keyword evidence="2" id="KW-1133">Transmembrane helix</keyword>
<dbReference type="STRING" id="1469144.LI90_3061"/>
<proteinExistence type="predicted"/>
<dbReference type="EMBL" id="LAXD01000001">
    <property type="protein sequence ID" value="KWX02025.1"/>
    <property type="molecule type" value="Genomic_DNA"/>
</dbReference>
<keyword evidence="2" id="KW-0472">Membrane</keyword>
<evidence type="ECO:0000256" key="1">
    <source>
        <dbReference type="SAM" id="MobiDB-lite"/>
    </source>
</evidence>
<name>A0A132MVU4_9ACTN</name>
<feature type="region of interest" description="Disordered" evidence="1">
    <location>
        <begin position="31"/>
        <end position="79"/>
    </location>
</feature>
<protein>
    <submittedName>
        <fullName evidence="3">Uncharacterized protein</fullName>
    </submittedName>
</protein>
<accession>A0A132MVU4</accession>
<dbReference type="AlphaFoldDB" id="A0A132MVU4"/>
<sequence length="79" mass="8864">MSRRVRSTPWTLALWSASGGFIVTAHVFGSAEGRRRCRRPPSPISLTDHVNQTQRDRVAPSSARNRRVNRPGRIPGRTT</sequence>
<comment type="caution">
    <text evidence="3">The sequence shown here is derived from an EMBL/GenBank/DDBJ whole genome shotgun (WGS) entry which is preliminary data.</text>
</comment>
<keyword evidence="4" id="KW-1185">Reference proteome</keyword>
<dbReference type="Proteomes" id="UP000070188">
    <property type="component" value="Unassembled WGS sequence"/>
</dbReference>
<gene>
    <name evidence="3" type="ORF">LI90_3061</name>
</gene>